<dbReference type="EMBL" id="AAMT01000006">
    <property type="protein sequence ID" value="EAQ13126.1"/>
    <property type="molecule type" value="Genomic_DNA"/>
</dbReference>
<feature type="region of interest" description="Disordered" evidence="1">
    <location>
        <begin position="1"/>
        <end position="24"/>
    </location>
</feature>
<sequence>MTDSGDSPKMLNIQDDAGLPPGGI</sequence>
<dbReference type="HOGENOM" id="CLU_3421044_0_0_5"/>
<comment type="caution">
    <text evidence="2">The sequence shown here is derived from an EMBL/GenBank/DDBJ whole genome shotgun (WGS) entry which is preliminary data.</text>
</comment>
<proteinExistence type="predicted"/>
<dbReference type="AlphaFoldDB" id="A3VFL1"/>
<reference evidence="2 3" key="1">
    <citation type="journal article" date="2010" name="J. Bacteriol.">
        <title>Genome sequences of Pelagibaca bermudensis HTCC2601T and Maritimibacter alkaliphilus HTCC2654T, the type strains of two marine Roseobacter genera.</title>
        <authorList>
            <person name="Thrash J.C."/>
            <person name="Cho J.C."/>
            <person name="Ferriera S."/>
            <person name="Johnson J."/>
            <person name="Vergin K.L."/>
            <person name="Giovannoni S.J."/>
        </authorList>
    </citation>
    <scope>NUCLEOTIDE SEQUENCE [LARGE SCALE GENOMIC DNA]</scope>
    <source>
        <strain evidence="2 3">HTCC2654</strain>
    </source>
</reference>
<dbReference type="STRING" id="314271.RB2654_11528"/>
<evidence type="ECO:0000313" key="3">
    <source>
        <dbReference type="Proteomes" id="UP000002931"/>
    </source>
</evidence>
<protein>
    <submittedName>
        <fullName evidence="2">Uncharacterized protein</fullName>
    </submittedName>
</protein>
<accession>A3VFL1</accession>
<keyword evidence="3" id="KW-1185">Reference proteome</keyword>
<evidence type="ECO:0000256" key="1">
    <source>
        <dbReference type="SAM" id="MobiDB-lite"/>
    </source>
</evidence>
<evidence type="ECO:0000313" key="2">
    <source>
        <dbReference type="EMBL" id="EAQ13126.1"/>
    </source>
</evidence>
<dbReference type="Proteomes" id="UP000002931">
    <property type="component" value="Unassembled WGS sequence"/>
</dbReference>
<name>A3VFL1_9RHOB</name>
<gene>
    <name evidence="2" type="ORF">RB2654_11528</name>
</gene>
<organism evidence="2 3">
    <name type="scientific">Maritimibacter alkaliphilus HTCC2654</name>
    <dbReference type="NCBI Taxonomy" id="314271"/>
    <lineage>
        <taxon>Bacteria</taxon>
        <taxon>Pseudomonadati</taxon>
        <taxon>Pseudomonadota</taxon>
        <taxon>Alphaproteobacteria</taxon>
        <taxon>Rhodobacterales</taxon>
        <taxon>Roseobacteraceae</taxon>
        <taxon>Maritimibacter</taxon>
    </lineage>
</organism>